<dbReference type="SUPFAM" id="SSF53383">
    <property type="entry name" value="PLP-dependent transferases"/>
    <property type="match status" value="1"/>
</dbReference>
<dbReference type="EMBL" id="DF820466">
    <property type="protein sequence ID" value="GAK57934.1"/>
    <property type="molecule type" value="Genomic_DNA"/>
</dbReference>
<reference evidence="6" key="1">
    <citation type="journal article" date="2015" name="PeerJ">
        <title>First genomic representation of candidate bacterial phylum KSB3 points to enhanced environmental sensing as a trigger of wastewater bulking.</title>
        <authorList>
            <person name="Sekiguchi Y."/>
            <person name="Ohashi A."/>
            <person name="Parks D.H."/>
            <person name="Yamauchi T."/>
            <person name="Tyson G.W."/>
            <person name="Hugenholtz P."/>
        </authorList>
    </citation>
    <scope>NUCLEOTIDE SEQUENCE [LARGE SCALE GENOMIC DNA]</scope>
</reference>
<keyword evidence="4" id="KW-0663">Pyridoxal phosphate</keyword>
<evidence type="ECO:0000256" key="4">
    <source>
        <dbReference type="ARBA" id="ARBA00022898"/>
    </source>
</evidence>
<name>A0A081C029_VECG1</name>
<dbReference type="InterPro" id="IPR015424">
    <property type="entry name" value="PyrdxlP-dep_Trfase"/>
</dbReference>
<dbReference type="Gene3D" id="3.90.1150.10">
    <property type="entry name" value="Aspartate Aminotransferase, domain 1"/>
    <property type="match status" value="1"/>
</dbReference>
<dbReference type="GO" id="GO:0008483">
    <property type="term" value="F:transaminase activity"/>
    <property type="evidence" value="ECO:0007669"/>
    <property type="project" value="UniProtKB-KW"/>
</dbReference>
<comment type="cofactor">
    <cofactor evidence="1">
        <name>pyridoxal 5'-phosphate</name>
        <dbReference type="ChEBI" id="CHEBI:597326"/>
    </cofactor>
</comment>
<protein>
    <submittedName>
        <fullName evidence="6">Multiple substrate aminotransferase</fullName>
    </submittedName>
</protein>
<dbReference type="InterPro" id="IPR050859">
    <property type="entry name" value="Class-I_PLP-dep_aminotransf"/>
</dbReference>
<dbReference type="Pfam" id="PF00155">
    <property type="entry name" value="Aminotran_1_2"/>
    <property type="match status" value="1"/>
</dbReference>
<dbReference type="InterPro" id="IPR004839">
    <property type="entry name" value="Aminotransferase_I/II_large"/>
</dbReference>
<dbReference type="CDD" id="cd00609">
    <property type="entry name" value="AAT_like"/>
    <property type="match status" value="1"/>
</dbReference>
<dbReference type="InterPro" id="IPR015421">
    <property type="entry name" value="PyrdxlP-dep_Trfase_major"/>
</dbReference>
<organism evidence="6">
    <name type="scientific">Vecturithrix granuli</name>
    <dbReference type="NCBI Taxonomy" id="1499967"/>
    <lineage>
        <taxon>Bacteria</taxon>
        <taxon>Candidatus Moduliflexota</taxon>
        <taxon>Candidatus Vecturitrichia</taxon>
        <taxon>Candidatus Vecturitrichales</taxon>
        <taxon>Candidatus Vecturitrichaceae</taxon>
        <taxon>Candidatus Vecturithrix</taxon>
    </lineage>
</organism>
<evidence type="ECO:0000259" key="5">
    <source>
        <dbReference type="Pfam" id="PF00155"/>
    </source>
</evidence>
<dbReference type="HOGENOM" id="CLU_017584_0_6_0"/>
<gene>
    <name evidence="6" type="ORF">U27_04906</name>
</gene>
<dbReference type="PANTHER" id="PTHR42790">
    <property type="entry name" value="AMINOTRANSFERASE"/>
    <property type="match status" value="1"/>
</dbReference>
<feature type="domain" description="Aminotransferase class I/classII large" evidence="5">
    <location>
        <begin position="3"/>
        <end position="352"/>
    </location>
</feature>
<dbReference type="AlphaFoldDB" id="A0A081C029"/>
<dbReference type="Proteomes" id="UP000030661">
    <property type="component" value="Unassembled WGS sequence"/>
</dbReference>
<dbReference type="GO" id="GO:1901605">
    <property type="term" value="P:alpha-amino acid metabolic process"/>
    <property type="evidence" value="ECO:0007669"/>
    <property type="project" value="TreeGrafter"/>
</dbReference>
<evidence type="ECO:0000256" key="3">
    <source>
        <dbReference type="ARBA" id="ARBA00022679"/>
    </source>
</evidence>
<dbReference type="Gene3D" id="3.40.640.10">
    <property type="entry name" value="Type I PLP-dependent aspartate aminotransferase-like (Major domain)"/>
    <property type="match status" value="1"/>
</dbReference>
<dbReference type="InterPro" id="IPR015422">
    <property type="entry name" value="PyrdxlP-dep_Trfase_small"/>
</dbReference>
<keyword evidence="2 6" id="KW-0032">Aminotransferase</keyword>
<dbReference type="STRING" id="1499967.U27_04906"/>
<dbReference type="GO" id="GO:0030170">
    <property type="term" value="F:pyridoxal phosphate binding"/>
    <property type="evidence" value="ECO:0007669"/>
    <property type="project" value="InterPro"/>
</dbReference>
<keyword evidence="7" id="KW-1185">Reference proteome</keyword>
<evidence type="ECO:0000256" key="2">
    <source>
        <dbReference type="ARBA" id="ARBA00022576"/>
    </source>
</evidence>
<proteinExistence type="predicted"/>
<evidence type="ECO:0000313" key="6">
    <source>
        <dbReference type="EMBL" id="GAK57934.1"/>
    </source>
</evidence>
<evidence type="ECO:0000313" key="7">
    <source>
        <dbReference type="Proteomes" id="UP000030661"/>
    </source>
</evidence>
<sequence length="362" mass="40499">MADTINFTRGVPATESFPLADIVEAAKQAIQKHGTVIMQYGKSTGFLPLREWLADWYKVSVDQTLISNGSLQLIEFFGFHFITPGDVVFTEAPSYDRTITLLKRHQAKVVGIPLEADGPNIEALEHALAKHTPKFFYIIPDFQNPSGATCSLEKRQKIAALAKQHNFWLIEDAPYRPLRYRGKEHPTLFELCPQRTFHMLSFSKLIGPGPRIGILYGNAEMLKKIMKIAEDTYVTPSLLSQGIIYEYCRSGKLPAQIEKLKALYAPRLQACLDALDKYLPDAQATRPEGGFFLSVTLPEGTTTAKVLERAKAHNLNLAEGEAFFPEGGGERFLRLPYCALTPEEIDDGIQRLAVTVKEVQEQ</sequence>
<dbReference type="eggNOG" id="COG1167">
    <property type="taxonomic scope" value="Bacteria"/>
</dbReference>
<dbReference type="PANTHER" id="PTHR42790:SF19">
    <property type="entry name" value="KYNURENINE_ALPHA-AMINOADIPATE AMINOTRANSFERASE, MITOCHONDRIAL"/>
    <property type="match status" value="1"/>
</dbReference>
<keyword evidence="3 6" id="KW-0808">Transferase</keyword>
<accession>A0A081C029</accession>
<evidence type="ECO:0000256" key="1">
    <source>
        <dbReference type="ARBA" id="ARBA00001933"/>
    </source>
</evidence>